<keyword evidence="3" id="KW-1185">Reference proteome</keyword>
<keyword evidence="1" id="KW-0812">Transmembrane</keyword>
<dbReference type="EMBL" id="CP031769">
    <property type="protein sequence ID" value="AXR05638.1"/>
    <property type="molecule type" value="Genomic_DNA"/>
</dbReference>
<evidence type="ECO:0000313" key="2">
    <source>
        <dbReference type="EMBL" id="AXR05638.1"/>
    </source>
</evidence>
<dbReference type="OrthoDB" id="6388882at2"/>
<proteinExistence type="predicted"/>
<protein>
    <submittedName>
        <fullName evidence="2">Uncharacterized protein</fullName>
    </submittedName>
</protein>
<sequence length="100" mass="11460">MAFYLTTRHIPGLQHLPLAERMAYLEQAAKRLTTPEKTLLNVLKLLVIVPVFALILRTVTDWTSLLWALLVFLLYPLVVKPLQYSLSAKYINVPENPSKE</sequence>
<feature type="transmembrane region" description="Helical" evidence="1">
    <location>
        <begin position="38"/>
        <end position="56"/>
    </location>
</feature>
<dbReference type="KEGG" id="salm:D0Y50_04175"/>
<accession>A0A346NJD1</accession>
<dbReference type="Pfam" id="PF19667">
    <property type="entry name" value="DUF6170"/>
    <property type="match status" value="1"/>
</dbReference>
<gene>
    <name evidence="2" type="ORF">D0Y50_04175</name>
</gene>
<evidence type="ECO:0000256" key="1">
    <source>
        <dbReference type="SAM" id="Phobius"/>
    </source>
</evidence>
<name>A0A346NJD1_9ALTE</name>
<keyword evidence="1" id="KW-1133">Transmembrane helix</keyword>
<dbReference type="InterPro" id="IPR046168">
    <property type="entry name" value="DUF6170"/>
</dbReference>
<dbReference type="RefSeq" id="WP_108567955.1">
    <property type="nucleotide sequence ID" value="NZ_CP031769.1"/>
</dbReference>
<dbReference type="Proteomes" id="UP000262073">
    <property type="component" value="Chromosome"/>
</dbReference>
<reference evidence="2 3" key="1">
    <citation type="submission" date="2018-08" db="EMBL/GenBank/DDBJ databases">
        <title>Salinimonas sediminis sp. nov., a piezophilic bacterium isolated from a deep-sea sediment sample from the New Britain Trench.</title>
        <authorList>
            <person name="Cao J."/>
        </authorList>
    </citation>
    <scope>NUCLEOTIDE SEQUENCE [LARGE SCALE GENOMIC DNA]</scope>
    <source>
        <strain evidence="2 3">N102</strain>
    </source>
</reference>
<keyword evidence="1" id="KW-0472">Membrane</keyword>
<feature type="transmembrane region" description="Helical" evidence="1">
    <location>
        <begin position="62"/>
        <end position="79"/>
    </location>
</feature>
<evidence type="ECO:0000313" key="3">
    <source>
        <dbReference type="Proteomes" id="UP000262073"/>
    </source>
</evidence>
<dbReference type="AlphaFoldDB" id="A0A346NJD1"/>
<organism evidence="2 3">
    <name type="scientific">Salinimonas sediminis</name>
    <dbReference type="NCBI Taxonomy" id="2303538"/>
    <lineage>
        <taxon>Bacteria</taxon>
        <taxon>Pseudomonadati</taxon>
        <taxon>Pseudomonadota</taxon>
        <taxon>Gammaproteobacteria</taxon>
        <taxon>Alteromonadales</taxon>
        <taxon>Alteromonadaceae</taxon>
        <taxon>Alteromonas/Salinimonas group</taxon>
        <taxon>Salinimonas</taxon>
    </lineage>
</organism>